<dbReference type="AlphaFoldDB" id="A0A9Q8WH19"/>
<accession>A0A9Q8WH19</accession>
<dbReference type="RefSeq" id="XP_049144593.1">
    <property type="nucleotide sequence ID" value="XM_049287450.1"/>
</dbReference>
<dbReference type="GeneID" id="73342460"/>
<sequence>MIIAIHNRTPKRSMYRFQGTKVFRVARIRDSNRLRPNTTIHDSMHRKDSVDRKADRIQRDRIVRFSRIRHPGRLGLKIHIRNRANRAGNLGQNMMKAMEEQGP</sequence>
<name>A0A9Q8WH19_9PEZI</name>
<evidence type="ECO:0000313" key="2">
    <source>
        <dbReference type="Proteomes" id="UP000830671"/>
    </source>
</evidence>
<reference evidence="1" key="1">
    <citation type="journal article" date="2021" name="Mol. Plant Microbe Interact.">
        <title>Complete Genome Sequence of the Plant-Pathogenic Fungus Colletotrichum lupini.</title>
        <authorList>
            <person name="Baroncelli R."/>
            <person name="Pensec F."/>
            <person name="Da Lio D."/>
            <person name="Boufleur T."/>
            <person name="Vicente I."/>
            <person name="Sarrocco S."/>
            <person name="Picot A."/>
            <person name="Baraldi E."/>
            <person name="Sukno S."/>
            <person name="Thon M."/>
            <person name="Le Floch G."/>
        </authorList>
    </citation>
    <scope>NUCLEOTIDE SEQUENCE</scope>
    <source>
        <strain evidence="1">IMI 504893</strain>
    </source>
</reference>
<evidence type="ECO:0000313" key="1">
    <source>
        <dbReference type="EMBL" id="UQC82971.1"/>
    </source>
</evidence>
<dbReference type="EMBL" id="CP019476">
    <property type="protein sequence ID" value="UQC82971.1"/>
    <property type="molecule type" value="Genomic_DNA"/>
</dbReference>
<gene>
    <name evidence="1" type="ORF">CLUP02_08461</name>
</gene>
<proteinExistence type="predicted"/>
<dbReference type="Proteomes" id="UP000830671">
    <property type="component" value="Chromosome 4"/>
</dbReference>
<dbReference type="KEGG" id="clup:CLUP02_08461"/>
<organism evidence="1 2">
    <name type="scientific">Colletotrichum lupini</name>
    <dbReference type="NCBI Taxonomy" id="145971"/>
    <lineage>
        <taxon>Eukaryota</taxon>
        <taxon>Fungi</taxon>
        <taxon>Dikarya</taxon>
        <taxon>Ascomycota</taxon>
        <taxon>Pezizomycotina</taxon>
        <taxon>Sordariomycetes</taxon>
        <taxon>Hypocreomycetidae</taxon>
        <taxon>Glomerellales</taxon>
        <taxon>Glomerellaceae</taxon>
        <taxon>Colletotrichum</taxon>
        <taxon>Colletotrichum acutatum species complex</taxon>
    </lineage>
</organism>
<keyword evidence="2" id="KW-1185">Reference proteome</keyword>
<protein>
    <submittedName>
        <fullName evidence="1">Uncharacterized protein</fullName>
    </submittedName>
</protein>